<dbReference type="RefSeq" id="XP_015594547.1">
    <property type="nucleotide sequence ID" value="XM_015739061.2"/>
</dbReference>
<keyword evidence="6 9" id="KW-0449">Lipoprotein</keyword>
<evidence type="ECO:0000313" key="11">
    <source>
        <dbReference type="Proteomes" id="UP000694920"/>
    </source>
</evidence>
<proteinExistence type="inferred from homology"/>
<dbReference type="PANTHER" id="PTHR10969">
    <property type="entry name" value="MICROTUBULE-ASSOCIATED PROTEINS 1A/1B LIGHT CHAIN 3-RELATED"/>
    <property type="match status" value="1"/>
</dbReference>
<dbReference type="GeneID" id="107267397"/>
<evidence type="ECO:0000256" key="9">
    <source>
        <dbReference type="PIRSR" id="PIRSR604241-50"/>
    </source>
</evidence>
<dbReference type="SUPFAM" id="SSF54236">
    <property type="entry name" value="Ubiquitin-like"/>
    <property type="match status" value="1"/>
</dbReference>
<evidence type="ECO:0000256" key="1">
    <source>
        <dbReference type="ARBA" id="ARBA00004419"/>
    </source>
</evidence>
<comment type="subcellular location">
    <subcellularLocation>
        <location evidence="1">Cytoplasmic vesicle</location>
        <location evidence="1">Autophagosome</location>
    </subcellularLocation>
    <subcellularLocation>
        <location evidence="8">Endomembrane system</location>
        <topology evidence="8">Lipid-anchor</topology>
    </subcellularLocation>
</comment>
<evidence type="ECO:0000256" key="2">
    <source>
        <dbReference type="ARBA" id="ARBA00007293"/>
    </source>
</evidence>
<evidence type="ECO:0000256" key="4">
    <source>
        <dbReference type="ARBA" id="ARBA00023006"/>
    </source>
</evidence>
<comment type="similarity">
    <text evidence="2 10">Belongs to the ATG8 family.</text>
</comment>
<evidence type="ECO:0000313" key="12">
    <source>
        <dbReference type="RefSeq" id="XP_015594547.1"/>
    </source>
</evidence>
<keyword evidence="3" id="KW-0963">Cytoplasm</keyword>
<gene>
    <name evidence="12" type="primary">LOC107267397</name>
</gene>
<keyword evidence="5" id="KW-0472">Membrane</keyword>
<dbReference type="Gene3D" id="3.10.20.90">
    <property type="entry name" value="Phosphatidylinositol 3-kinase Catalytic Subunit, Chain A, domain 1"/>
    <property type="match status" value="1"/>
</dbReference>
<sequence length="122" mass="14535">MRNNKFKRFWRAQRMADVELIREQYPNKIPVIVERYYGEKQLPLMDKSKFLIPDHLTVAELIKIIRRRLQLHPTQAFFLLVNQRSMASGSMTMSQLYQREKDPDGFLYIVFASQEVFGHQSA</sequence>
<evidence type="ECO:0000256" key="3">
    <source>
        <dbReference type="ARBA" id="ARBA00022490"/>
    </source>
</evidence>
<evidence type="ECO:0000256" key="6">
    <source>
        <dbReference type="ARBA" id="ARBA00023288"/>
    </source>
</evidence>
<dbReference type="GO" id="GO:0012505">
    <property type="term" value="C:endomembrane system"/>
    <property type="evidence" value="ECO:0007669"/>
    <property type="project" value="UniProtKB-SubCell"/>
</dbReference>
<dbReference type="GO" id="GO:0005776">
    <property type="term" value="C:autophagosome"/>
    <property type="evidence" value="ECO:0007669"/>
    <property type="project" value="UniProtKB-SubCell"/>
</dbReference>
<protein>
    <submittedName>
        <fullName evidence="12">Microtubule-associated proteins 1A/1B light chain 3A isoform X2</fullName>
    </submittedName>
</protein>
<dbReference type="Proteomes" id="UP000694920">
    <property type="component" value="Unplaced"/>
</dbReference>
<evidence type="ECO:0000256" key="8">
    <source>
        <dbReference type="ARBA" id="ARBA00037868"/>
    </source>
</evidence>
<name>A0AAJ7FJ94_CEPCN</name>
<feature type="lipid moiety-binding region" description="Phosphatidylserine amidated glycine; alternate" evidence="9">
    <location>
        <position position="118"/>
    </location>
</feature>
<accession>A0AAJ7FJ94</accession>
<evidence type="ECO:0000256" key="7">
    <source>
        <dbReference type="ARBA" id="ARBA00023329"/>
    </source>
</evidence>
<dbReference type="GO" id="GO:0016236">
    <property type="term" value="P:macroautophagy"/>
    <property type="evidence" value="ECO:0007669"/>
    <property type="project" value="UniProtKB-ARBA"/>
</dbReference>
<keyword evidence="4 10" id="KW-0072">Autophagy</keyword>
<dbReference type="FunFam" id="3.10.20.90:FF:000149">
    <property type="entry name" value="microtubule-associated proteins 1A/1B light chain 3C"/>
    <property type="match status" value="1"/>
</dbReference>
<dbReference type="AlphaFoldDB" id="A0AAJ7FJ94"/>
<dbReference type="GO" id="GO:0031410">
    <property type="term" value="C:cytoplasmic vesicle"/>
    <property type="evidence" value="ECO:0007669"/>
    <property type="project" value="UniProtKB-KW"/>
</dbReference>
<evidence type="ECO:0000256" key="5">
    <source>
        <dbReference type="ARBA" id="ARBA00023136"/>
    </source>
</evidence>
<keyword evidence="7" id="KW-0968">Cytoplasmic vesicle</keyword>
<organism evidence="11 12">
    <name type="scientific">Cephus cinctus</name>
    <name type="common">Wheat stem sawfly</name>
    <dbReference type="NCBI Taxonomy" id="211228"/>
    <lineage>
        <taxon>Eukaryota</taxon>
        <taxon>Metazoa</taxon>
        <taxon>Ecdysozoa</taxon>
        <taxon>Arthropoda</taxon>
        <taxon>Hexapoda</taxon>
        <taxon>Insecta</taxon>
        <taxon>Pterygota</taxon>
        <taxon>Neoptera</taxon>
        <taxon>Endopterygota</taxon>
        <taxon>Hymenoptera</taxon>
        <taxon>Cephoidea</taxon>
        <taxon>Cephidae</taxon>
        <taxon>Cephus</taxon>
    </lineage>
</organism>
<dbReference type="Pfam" id="PF02991">
    <property type="entry name" value="ATG8"/>
    <property type="match status" value="1"/>
</dbReference>
<dbReference type="CDD" id="cd16129">
    <property type="entry name" value="Ubl_ATG8_MAP1LC3"/>
    <property type="match status" value="1"/>
</dbReference>
<keyword evidence="11" id="KW-1185">Reference proteome</keyword>
<dbReference type="InterPro" id="IPR004241">
    <property type="entry name" value="Atg8-like"/>
</dbReference>
<dbReference type="InterPro" id="IPR029071">
    <property type="entry name" value="Ubiquitin-like_domsf"/>
</dbReference>
<evidence type="ECO:0000256" key="10">
    <source>
        <dbReference type="RuleBase" id="RU004384"/>
    </source>
</evidence>
<dbReference type="GO" id="GO:0006950">
    <property type="term" value="P:response to stress"/>
    <property type="evidence" value="ECO:0007669"/>
    <property type="project" value="UniProtKB-ARBA"/>
</dbReference>
<reference evidence="12" key="1">
    <citation type="submission" date="2025-08" db="UniProtKB">
        <authorList>
            <consortium name="RefSeq"/>
        </authorList>
    </citation>
    <scope>IDENTIFICATION</scope>
</reference>